<feature type="transmembrane region" description="Helical" evidence="11">
    <location>
        <begin position="88"/>
        <end position="110"/>
    </location>
</feature>
<dbReference type="InParanoid" id="W5MCD7"/>
<dbReference type="eggNOG" id="ENOG502RYXP">
    <property type="taxonomic scope" value="Eukaryota"/>
</dbReference>
<dbReference type="InterPro" id="IPR017974">
    <property type="entry name" value="Claudin_CS"/>
</dbReference>
<accession>W5MCD7</accession>
<dbReference type="Pfam" id="PF00822">
    <property type="entry name" value="PMP22_Claudin"/>
    <property type="match status" value="1"/>
</dbReference>
<dbReference type="Proteomes" id="UP000018468">
    <property type="component" value="Linkage group LG17"/>
</dbReference>
<dbReference type="InterPro" id="IPR004031">
    <property type="entry name" value="PMP22/EMP/MP20/Claudin"/>
</dbReference>
<dbReference type="Bgee" id="ENSLOCG00000005024">
    <property type="expression patterns" value="Expressed in pharyngeal gill and 2 other cell types or tissues"/>
</dbReference>
<keyword evidence="5" id="KW-1003">Cell membrane</keyword>
<evidence type="ECO:0000256" key="8">
    <source>
        <dbReference type="ARBA" id="ARBA00022989"/>
    </source>
</evidence>
<sequence length="262" mass="28629">KTMRKRLAQIFGFLVSTTGWIFVACTMAMDHWKVAEIGGKGGSNIISIAWYWSNLWKDCFIDSTAVVNCRDFAVLWGVEKYIQGVRGLVMIGLSLGFFGAILAFLGMECTFIGGNDKTKDKVLFIATVFHFVGGLSNCAGYCLYINQIATDTFNPTVTGLHILIFIPGTPIFLGLVGAFLIMGGAILYAVSILKDIFPKSSTYVYSAMSYVHPKSRNTTIHGKYSNGSRRSRESEGSKISTISKGSVSRTNIGVTSDRDAFV</sequence>
<dbReference type="GO" id="GO:0007155">
    <property type="term" value="P:cell adhesion"/>
    <property type="evidence" value="ECO:0000318"/>
    <property type="project" value="GO_Central"/>
</dbReference>
<comment type="subcellular location">
    <subcellularLocation>
        <location evidence="1">Cell junction</location>
        <location evidence="1">Tight junction</location>
    </subcellularLocation>
    <subcellularLocation>
        <location evidence="2">Cell membrane</location>
        <topology evidence="2">Multi-pass membrane protein</topology>
    </subcellularLocation>
</comment>
<feature type="transmembrane region" description="Helical" evidence="11">
    <location>
        <begin position="164"/>
        <end position="190"/>
    </location>
</feature>
<dbReference type="OMA" id="CLYINRI"/>
<reference evidence="12" key="3">
    <citation type="submission" date="2025-09" db="UniProtKB">
        <authorList>
            <consortium name="Ensembl"/>
        </authorList>
    </citation>
    <scope>IDENTIFICATION</scope>
</reference>
<evidence type="ECO:0000313" key="12">
    <source>
        <dbReference type="Ensembl" id="ENSLOCP00000006046.1"/>
    </source>
</evidence>
<feature type="transmembrane region" description="Helical" evidence="11">
    <location>
        <begin position="7"/>
        <end position="29"/>
    </location>
</feature>
<evidence type="ECO:0000256" key="4">
    <source>
        <dbReference type="ARBA" id="ARBA00022427"/>
    </source>
</evidence>
<evidence type="ECO:0000256" key="9">
    <source>
        <dbReference type="ARBA" id="ARBA00023136"/>
    </source>
</evidence>
<keyword evidence="6 11" id="KW-0812">Transmembrane</keyword>
<evidence type="ECO:0000256" key="7">
    <source>
        <dbReference type="ARBA" id="ARBA00022949"/>
    </source>
</evidence>
<dbReference type="GO" id="GO:0070830">
    <property type="term" value="P:bicellular tight junction assembly"/>
    <property type="evidence" value="ECO:0000318"/>
    <property type="project" value="GO_Central"/>
</dbReference>
<keyword evidence="9 11" id="KW-0472">Membrane</keyword>
<comment type="similarity">
    <text evidence="3">Belongs to the claudin family.</text>
</comment>
<evidence type="ECO:0000256" key="3">
    <source>
        <dbReference type="ARBA" id="ARBA00008295"/>
    </source>
</evidence>
<evidence type="ECO:0000256" key="5">
    <source>
        <dbReference type="ARBA" id="ARBA00022475"/>
    </source>
</evidence>
<dbReference type="STRING" id="7918.ENSLOCP00000006046"/>
<dbReference type="Ensembl" id="ENSLOCT00000006054.1">
    <property type="protein sequence ID" value="ENSLOCP00000006046.1"/>
    <property type="gene ID" value="ENSLOCG00000005024.1"/>
</dbReference>
<feature type="transmembrane region" description="Helical" evidence="11">
    <location>
        <begin position="122"/>
        <end position="144"/>
    </location>
</feature>
<dbReference type="GO" id="GO:0005198">
    <property type="term" value="F:structural molecule activity"/>
    <property type="evidence" value="ECO:0007669"/>
    <property type="project" value="InterPro"/>
</dbReference>
<keyword evidence="13" id="KW-1185">Reference proteome</keyword>
<dbReference type="GO" id="GO:0005923">
    <property type="term" value="C:bicellular tight junction"/>
    <property type="evidence" value="ECO:0000318"/>
    <property type="project" value="GO_Central"/>
</dbReference>
<evidence type="ECO:0000256" key="11">
    <source>
        <dbReference type="SAM" id="Phobius"/>
    </source>
</evidence>
<organism evidence="12 13">
    <name type="scientific">Lepisosteus oculatus</name>
    <name type="common">Spotted gar</name>
    <dbReference type="NCBI Taxonomy" id="7918"/>
    <lineage>
        <taxon>Eukaryota</taxon>
        <taxon>Metazoa</taxon>
        <taxon>Chordata</taxon>
        <taxon>Craniata</taxon>
        <taxon>Vertebrata</taxon>
        <taxon>Euteleostomi</taxon>
        <taxon>Actinopterygii</taxon>
        <taxon>Neopterygii</taxon>
        <taxon>Holostei</taxon>
        <taxon>Semionotiformes</taxon>
        <taxon>Lepisosteidae</taxon>
        <taxon>Lepisosteus</taxon>
    </lineage>
</organism>
<dbReference type="EMBL" id="AHAT01029829">
    <property type="status" value="NOT_ANNOTATED_CDS"/>
    <property type="molecule type" value="Genomic_DNA"/>
</dbReference>
<reference evidence="12" key="2">
    <citation type="submission" date="2025-08" db="UniProtKB">
        <authorList>
            <consortium name="Ensembl"/>
        </authorList>
    </citation>
    <scope>IDENTIFICATION</scope>
</reference>
<reference evidence="13" key="1">
    <citation type="submission" date="2011-12" db="EMBL/GenBank/DDBJ databases">
        <title>The Draft Genome of Lepisosteus oculatus.</title>
        <authorList>
            <consortium name="The Broad Institute Genome Assembly &amp; Analysis Group"/>
            <consortium name="Computational R&amp;D Group"/>
            <consortium name="and Sequencing Platform"/>
            <person name="Di Palma F."/>
            <person name="Alfoldi J."/>
            <person name="Johnson J."/>
            <person name="Berlin A."/>
            <person name="Gnerre S."/>
            <person name="Jaffe D."/>
            <person name="MacCallum I."/>
            <person name="Young S."/>
            <person name="Walker B.J."/>
            <person name="Lander E.S."/>
            <person name="Lindblad-Toh K."/>
        </authorList>
    </citation>
    <scope>NUCLEOTIDE SEQUENCE [LARGE SCALE GENOMIC DNA]</scope>
</reference>
<keyword evidence="8 11" id="KW-1133">Transmembrane helix</keyword>
<protein>
    <submittedName>
        <fullName evidence="12">Claudin-10-like</fullName>
    </submittedName>
</protein>
<evidence type="ECO:0000256" key="2">
    <source>
        <dbReference type="ARBA" id="ARBA00004651"/>
    </source>
</evidence>
<dbReference type="PROSITE" id="PS01346">
    <property type="entry name" value="CLAUDIN"/>
    <property type="match status" value="1"/>
</dbReference>
<name>W5MCD7_LEPOC</name>
<evidence type="ECO:0000256" key="10">
    <source>
        <dbReference type="SAM" id="MobiDB-lite"/>
    </source>
</evidence>
<dbReference type="AlphaFoldDB" id="W5MCD7"/>
<keyword evidence="7" id="KW-0965">Cell junction</keyword>
<dbReference type="PANTHER" id="PTHR12002">
    <property type="entry name" value="CLAUDIN"/>
    <property type="match status" value="1"/>
</dbReference>
<dbReference type="GO" id="GO:0005886">
    <property type="term" value="C:plasma membrane"/>
    <property type="evidence" value="ECO:0000318"/>
    <property type="project" value="GO_Central"/>
</dbReference>
<dbReference type="GeneTree" id="ENSGT00940000166809"/>
<dbReference type="PRINTS" id="PR01077">
    <property type="entry name" value="CLAUDIN"/>
</dbReference>
<evidence type="ECO:0000256" key="6">
    <source>
        <dbReference type="ARBA" id="ARBA00022692"/>
    </source>
</evidence>
<evidence type="ECO:0000256" key="1">
    <source>
        <dbReference type="ARBA" id="ARBA00004435"/>
    </source>
</evidence>
<evidence type="ECO:0000313" key="13">
    <source>
        <dbReference type="Proteomes" id="UP000018468"/>
    </source>
</evidence>
<dbReference type="Gene3D" id="1.20.140.150">
    <property type="match status" value="1"/>
</dbReference>
<dbReference type="InterPro" id="IPR006187">
    <property type="entry name" value="Claudin"/>
</dbReference>
<feature type="region of interest" description="Disordered" evidence="10">
    <location>
        <begin position="220"/>
        <end position="241"/>
    </location>
</feature>
<proteinExistence type="inferred from homology"/>
<keyword evidence="4" id="KW-0796">Tight junction</keyword>